<keyword evidence="2" id="KW-1185">Reference proteome</keyword>
<sequence>MATVPVTQTFTAKEKVTAAKLNAATKTPLDFLLNPPRVNAFSSAATSVASSTSASTLIALESESWDTDSMHSTTTNTSRIYINTTGQYLVSFYARFPSNATGYRLLNLRSNSGGSSSEGTTISTISVAAVNGDVTFVSRTFELALTAGDYYELFAQQNSGTALTLQNGQRVTGMEFRWLGIS</sequence>
<evidence type="ECO:0000313" key="1">
    <source>
        <dbReference type="EMBL" id="MDT0472788.1"/>
    </source>
</evidence>
<dbReference type="Proteomes" id="UP001180489">
    <property type="component" value="Unassembled WGS sequence"/>
</dbReference>
<evidence type="ECO:0008006" key="3">
    <source>
        <dbReference type="Google" id="ProtNLM"/>
    </source>
</evidence>
<evidence type="ECO:0000313" key="2">
    <source>
        <dbReference type="Proteomes" id="UP001180489"/>
    </source>
</evidence>
<organism evidence="1 2">
    <name type="scientific">Streptomyces hintoniae</name>
    <dbReference type="NCBI Taxonomy" id="3075521"/>
    <lineage>
        <taxon>Bacteria</taxon>
        <taxon>Bacillati</taxon>
        <taxon>Actinomycetota</taxon>
        <taxon>Actinomycetes</taxon>
        <taxon>Kitasatosporales</taxon>
        <taxon>Streptomycetaceae</taxon>
        <taxon>Streptomyces</taxon>
    </lineage>
</organism>
<accession>A0ABU2UHQ0</accession>
<protein>
    <recommendedName>
        <fullName evidence="3">C1q domain-containing protein</fullName>
    </recommendedName>
</protein>
<comment type="caution">
    <text evidence="1">The sequence shown here is derived from an EMBL/GenBank/DDBJ whole genome shotgun (WGS) entry which is preliminary data.</text>
</comment>
<proteinExistence type="predicted"/>
<gene>
    <name evidence="1" type="ORF">RM863_11690</name>
</gene>
<reference evidence="1" key="1">
    <citation type="submission" date="2024-05" db="EMBL/GenBank/DDBJ databases">
        <title>30 novel species of actinomycetes from the DSMZ collection.</title>
        <authorList>
            <person name="Nouioui I."/>
        </authorList>
    </citation>
    <scope>NUCLEOTIDE SEQUENCE</scope>
    <source>
        <strain evidence="1">DSM 41014</strain>
    </source>
</reference>
<dbReference type="EMBL" id="JAVRFF010000011">
    <property type="protein sequence ID" value="MDT0472788.1"/>
    <property type="molecule type" value="Genomic_DNA"/>
</dbReference>
<name>A0ABU2UHQ0_9ACTN</name>
<dbReference type="RefSeq" id="WP_311634937.1">
    <property type="nucleotide sequence ID" value="NZ_JAVRFF010000011.1"/>
</dbReference>